<proteinExistence type="predicted"/>
<reference evidence="1 2" key="2">
    <citation type="journal article" date="2012" name="Proc. Natl. Acad. Sci. U.S.A.">
        <title>Gain and loss of multiple functionally related, horizontally transferred genes in the reduced genomes of two microsporidian parasites.</title>
        <authorList>
            <person name="Pombert J.-F."/>
            <person name="Selman M."/>
            <person name="Burki F."/>
            <person name="Bardell F.T."/>
            <person name="Farinelli L."/>
            <person name="Solter L.F."/>
            <person name="Whitman D.W."/>
            <person name="Weiss L.M."/>
            <person name="Corradi N."/>
            <person name="Keeling P.J."/>
        </authorList>
    </citation>
    <scope>NUCLEOTIDE SEQUENCE [LARGE SCALE GENOMIC DNA]</scope>
    <source>
        <strain evidence="1 2">ATCC 50506</strain>
    </source>
</reference>
<dbReference type="OrthoDB" id="2194113at2759"/>
<keyword evidence="2" id="KW-1185">Reference proteome</keyword>
<gene>
    <name evidence="1" type="ORF">Eint_040655</name>
</gene>
<sequence length="90" mass="10110">MKNWILLALRACRAISPEPGTAVNNVLENWSLDFDEYVEKNIQAGRNKEGIVRYSSKCSGNDCNSEKTGCADNLCKSKPGKFSYRYDLLT</sequence>
<dbReference type="EMBL" id="CP001945">
    <property type="protein sequence ID" value="AHL30090.1"/>
    <property type="molecule type" value="Genomic_DNA"/>
</dbReference>
<dbReference type="RefSeq" id="XP_009161835.1">
    <property type="nucleotide sequence ID" value="XM_009163571.1"/>
</dbReference>
<dbReference type="VEuPathDB" id="MicrosporidiaDB:Eint_040655"/>
<dbReference type="HOGENOM" id="CLU_2440841_0_0_1"/>
<evidence type="ECO:0000313" key="1">
    <source>
        <dbReference type="EMBL" id="AHL30090.1"/>
    </source>
</evidence>
<dbReference type="GeneID" id="20314022"/>
<protein>
    <submittedName>
        <fullName evidence="1">Uncharacterized protein</fullName>
    </submittedName>
</protein>
<evidence type="ECO:0000313" key="2">
    <source>
        <dbReference type="Proteomes" id="UP000002313"/>
    </source>
</evidence>
<dbReference type="Proteomes" id="UP000002313">
    <property type="component" value="Chromosome IV"/>
</dbReference>
<dbReference type="AlphaFoldDB" id="W8PKF0"/>
<reference evidence="1 2" key="1">
    <citation type="journal article" date="2010" name="Nat. Commun.">
        <title>The complete sequence of the smallest known nuclear genome from the microsporidian Encephalitozoon intestinalis.</title>
        <authorList>
            <person name="Corradi N."/>
            <person name="Pombert J.-F."/>
            <person name="Farinelli L."/>
            <person name="Didier E.S."/>
            <person name="Keeling P.J."/>
        </authorList>
    </citation>
    <scope>NUCLEOTIDE SEQUENCE [LARGE SCALE GENOMIC DNA]</scope>
    <source>
        <strain evidence="1 2">ATCC 50506</strain>
    </source>
</reference>
<organism evidence="1 2">
    <name type="scientific">Encephalitozoon intestinalis (strain ATCC 50506)</name>
    <name type="common">Microsporidian parasite</name>
    <name type="synonym">Septata intestinalis</name>
    <dbReference type="NCBI Taxonomy" id="876142"/>
    <lineage>
        <taxon>Eukaryota</taxon>
        <taxon>Fungi</taxon>
        <taxon>Fungi incertae sedis</taxon>
        <taxon>Microsporidia</taxon>
        <taxon>Unikaryonidae</taxon>
        <taxon>Encephalitozoon</taxon>
    </lineage>
</organism>
<dbReference type="KEGG" id="ein:Eint_040655"/>
<name>W8PKF0_ENCIT</name>
<accession>W8PKF0</accession>